<keyword evidence="4 5" id="KW-0472">Membrane</keyword>
<feature type="transmembrane region" description="Helical" evidence="5">
    <location>
        <begin position="12"/>
        <end position="32"/>
    </location>
</feature>
<evidence type="ECO:0000256" key="5">
    <source>
        <dbReference type="HAMAP-Rule" id="MF_00445"/>
    </source>
</evidence>
<dbReference type="Proteomes" id="UP001319121">
    <property type="component" value="Chromosome"/>
</dbReference>
<feature type="transmembrane region" description="Helical" evidence="5">
    <location>
        <begin position="458"/>
        <end position="478"/>
    </location>
</feature>
<dbReference type="PANTHER" id="PTHR22773">
    <property type="entry name" value="NADH DEHYDROGENASE"/>
    <property type="match status" value="1"/>
</dbReference>
<evidence type="ECO:0000313" key="9">
    <source>
        <dbReference type="Proteomes" id="UP001319121"/>
    </source>
</evidence>
<comment type="subunit">
    <text evidence="5">NDH-1 is composed of 14 different subunits. Subunits NuoA, H, J, K, L, M, N constitute the membrane sector of the complex.</text>
</comment>
<keyword evidence="2 5" id="KW-0812">Transmembrane</keyword>
<keyword evidence="5" id="KW-1278">Translocase</keyword>
<feature type="transmembrane region" description="Helical" evidence="5">
    <location>
        <begin position="79"/>
        <end position="95"/>
    </location>
</feature>
<keyword evidence="3 5" id="KW-1133">Transmembrane helix</keyword>
<evidence type="ECO:0000313" key="8">
    <source>
        <dbReference type="EMBL" id="BBI99060.1"/>
    </source>
</evidence>
<reference evidence="8 9" key="1">
    <citation type="submission" date="2019-03" db="EMBL/GenBank/DDBJ databases">
        <title>Complete genome sequence of Ferrigenium kumadai strain An22, a microaerophilic iron-oxidizing bacterium isolated from a paddy field soil.</title>
        <authorList>
            <person name="Watanabe T."/>
            <person name="Asakawa S."/>
        </authorList>
    </citation>
    <scope>NUCLEOTIDE SEQUENCE [LARGE SCALE GENOMIC DNA]</scope>
    <source>
        <strain evidence="8 9">An22</strain>
    </source>
</reference>
<evidence type="ECO:0000256" key="3">
    <source>
        <dbReference type="ARBA" id="ARBA00022989"/>
    </source>
</evidence>
<feature type="transmembrane region" description="Helical" evidence="5">
    <location>
        <begin position="107"/>
        <end position="126"/>
    </location>
</feature>
<keyword evidence="5" id="KW-0830">Ubiquinone</keyword>
<keyword evidence="5" id="KW-0874">Quinone</keyword>
<comment type="function">
    <text evidence="5">NDH-1 shuttles electrons from NADH, via FMN and iron-sulfur (Fe-S) centers, to quinones in the respiratory chain. The immediate electron acceptor for the enzyme in this species is believed to be ubiquinone. Couples the redox reaction to proton translocation (for every two electrons transferred, four hydrogen ions are translocated across the cytoplasmic membrane), and thus conserves the redox energy in a proton gradient.</text>
</comment>
<evidence type="ECO:0000259" key="7">
    <source>
        <dbReference type="Pfam" id="PF00361"/>
    </source>
</evidence>
<sequence>MNMDLMTNLMPASAEVFLLVMVSAILIADLLIKQSGRMVTYMLVQITLLGCSLVTVGTHENGVVYAFHNMFVDDLMSDVLKLLTFLAVSMMLVYSRQYLTVRGLFTGEFMVLTLFATLGMMVMISANHFVSLYLGLEVLSLSLYAMVALQRDSAVATEAAMKYFILGALASGLLLYGMSMLYGATGSLELGVVANAIQYGVVDKNLLVFGLVFVVSGLAFKLGVVPFHMWVPDVYHGAPTAMTMFIGSAPKLAAFAFTARILVEGLQPLVQHWSGMLIILSVASMAIGNITAIAQTNLKRMLAYSTIAHMGFLLLGLLSGGVEGYGSSMFYAVIYVLMSLGAFGMIMLLSREGFEADTINDFKGLNQRSPWLAFMMLLLMFSMAGVPPTVGFYAKFSVLNAVVQAGHLWLAVVAVLFSLIGAFYYLRIVKLMYFDAPESHAPIAVGQDTALLISVNSLGVLLLGLLPGALMSVCAVSVQQSLLLH</sequence>
<feature type="transmembrane region" description="Helical" evidence="5">
    <location>
        <begin position="243"/>
        <end position="263"/>
    </location>
</feature>
<dbReference type="GO" id="GO:0048038">
    <property type="term" value="F:quinone binding"/>
    <property type="evidence" value="ECO:0007669"/>
    <property type="project" value="UniProtKB-KW"/>
</dbReference>
<keyword evidence="5" id="KW-0813">Transport</keyword>
<evidence type="ECO:0000256" key="2">
    <source>
        <dbReference type="ARBA" id="ARBA00022692"/>
    </source>
</evidence>
<dbReference type="KEGG" id="fku:FGKAn22_07530"/>
<accession>A0AAN1SZL4</accession>
<comment type="similarity">
    <text evidence="5">Belongs to the complex I subunit 2 family.</text>
</comment>
<comment type="subcellular location">
    <subcellularLocation>
        <location evidence="5">Cell membrane</location>
        <topology evidence="5">Multi-pass membrane protein</topology>
    </subcellularLocation>
    <subcellularLocation>
        <location evidence="1">Endomembrane system</location>
        <topology evidence="1">Multi-pass membrane protein</topology>
    </subcellularLocation>
    <subcellularLocation>
        <location evidence="6">Membrane</location>
        <topology evidence="6">Multi-pass membrane protein</topology>
    </subcellularLocation>
</comment>
<feature type="transmembrane region" description="Helical" evidence="5">
    <location>
        <begin position="371"/>
        <end position="394"/>
    </location>
</feature>
<feature type="transmembrane region" description="Helical" evidence="5">
    <location>
        <begin position="205"/>
        <end position="231"/>
    </location>
</feature>
<feature type="transmembrane region" description="Helical" evidence="5">
    <location>
        <begin position="39"/>
        <end position="59"/>
    </location>
</feature>
<keyword evidence="5" id="KW-0520">NAD</keyword>
<organism evidence="8 9">
    <name type="scientific">Ferrigenium kumadai</name>
    <dbReference type="NCBI Taxonomy" id="1682490"/>
    <lineage>
        <taxon>Bacteria</taxon>
        <taxon>Pseudomonadati</taxon>
        <taxon>Pseudomonadota</taxon>
        <taxon>Betaproteobacteria</taxon>
        <taxon>Nitrosomonadales</taxon>
        <taxon>Gallionellaceae</taxon>
        <taxon>Ferrigenium</taxon>
    </lineage>
</organism>
<dbReference type="GO" id="GO:0042773">
    <property type="term" value="P:ATP synthesis coupled electron transport"/>
    <property type="evidence" value="ECO:0007669"/>
    <property type="project" value="InterPro"/>
</dbReference>
<feature type="transmembrane region" description="Helical" evidence="5">
    <location>
        <begin position="406"/>
        <end position="426"/>
    </location>
</feature>
<dbReference type="PRINTS" id="PR01434">
    <property type="entry name" value="NADHDHGNASE5"/>
</dbReference>
<feature type="transmembrane region" description="Helical" evidence="5">
    <location>
        <begin position="301"/>
        <end position="322"/>
    </location>
</feature>
<dbReference type="InterPro" id="IPR010096">
    <property type="entry name" value="NADH-Q_OxRdtase_suN/2"/>
</dbReference>
<feature type="transmembrane region" description="Helical" evidence="5">
    <location>
        <begin position="132"/>
        <end position="151"/>
    </location>
</feature>
<dbReference type="AlphaFoldDB" id="A0AAN1SZL4"/>
<dbReference type="InterPro" id="IPR001750">
    <property type="entry name" value="ND/Mrp_TM"/>
</dbReference>
<dbReference type="GO" id="GO:0005886">
    <property type="term" value="C:plasma membrane"/>
    <property type="evidence" value="ECO:0007669"/>
    <property type="project" value="UniProtKB-SubCell"/>
</dbReference>
<protein>
    <recommendedName>
        <fullName evidence="5">NADH-quinone oxidoreductase subunit N</fullName>
        <ecNumber evidence="5">7.1.1.-</ecNumber>
    </recommendedName>
    <alternativeName>
        <fullName evidence="5">NADH dehydrogenase I subunit N</fullName>
    </alternativeName>
    <alternativeName>
        <fullName evidence="5">NDH-1 subunit N</fullName>
    </alternativeName>
</protein>
<evidence type="ECO:0000256" key="1">
    <source>
        <dbReference type="ARBA" id="ARBA00004127"/>
    </source>
</evidence>
<dbReference type="EC" id="7.1.1.-" evidence="5"/>
<comment type="catalytic activity">
    <reaction evidence="5">
        <text>a quinone + NADH + 5 H(+)(in) = a quinol + NAD(+) + 4 H(+)(out)</text>
        <dbReference type="Rhea" id="RHEA:57888"/>
        <dbReference type="ChEBI" id="CHEBI:15378"/>
        <dbReference type="ChEBI" id="CHEBI:24646"/>
        <dbReference type="ChEBI" id="CHEBI:57540"/>
        <dbReference type="ChEBI" id="CHEBI:57945"/>
        <dbReference type="ChEBI" id="CHEBI:132124"/>
    </reaction>
</comment>
<dbReference type="HAMAP" id="MF_00445">
    <property type="entry name" value="NDH1_NuoN_1"/>
    <property type="match status" value="1"/>
</dbReference>
<evidence type="ECO:0000256" key="6">
    <source>
        <dbReference type="RuleBase" id="RU000320"/>
    </source>
</evidence>
<gene>
    <name evidence="5 8" type="primary">nuoN</name>
    <name evidence="8" type="ORF">FGKAn22_07530</name>
</gene>
<keyword evidence="5" id="KW-1003">Cell membrane</keyword>
<dbReference type="GO" id="GO:0008137">
    <property type="term" value="F:NADH dehydrogenase (ubiquinone) activity"/>
    <property type="evidence" value="ECO:0007669"/>
    <property type="project" value="InterPro"/>
</dbReference>
<dbReference type="GO" id="GO:0050136">
    <property type="term" value="F:NADH dehydrogenase (quinone) (non-electrogenic) activity"/>
    <property type="evidence" value="ECO:0007669"/>
    <property type="project" value="UniProtKB-UniRule"/>
</dbReference>
<dbReference type="EMBL" id="AP019536">
    <property type="protein sequence ID" value="BBI99060.1"/>
    <property type="molecule type" value="Genomic_DNA"/>
</dbReference>
<dbReference type="NCBIfam" id="NF004442">
    <property type="entry name" value="PRK05777.1-5"/>
    <property type="match status" value="1"/>
</dbReference>
<dbReference type="Pfam" id="PF00361">
    <property type="entry name" value="Proton_antipo_M"/>
    <property type="match status" value="1"/>
</dbReference>
<feature type="transmembrane region" description="Helical" evidence="5">
    <location>
        <begin position="275"/>
        <end position="294"/>
    </location>
</feature>
<feature type="domain" description="NADH:quinone oxidoreductase/Mrp antiporter transmembrane" evidence="7">
    <location>
        <begin position="126"/>
        <end position="420"/>
    </location>
</feature>
<name>A0AAN1SZL4_9PROT</name>
<proteinExistence type="inferred from homology"/>
<feature type="transmembrane region" description="Helical" evidence="5">
    <location>
        <begin position="328"/>
        <end position="350"/>
    </location>
</feature>
<dbReference type="NCBIfam" id="TIGR01770">
    <property type="entry name" value="NDH_I_N"/>
    <property type="match status" value="1"/>
</dbReference>
<evidence type="ECO:0000256" key="4">
    <source>
        <dbReference type="ARBA" id="ARBA00023136"/>
    </source>
</evidence>
<dbReference type="GO" id="GO:0012505">
    <property type="term" value="C:endomembrane system"/>
    <property type="evidence" value="ECO:0007669"/>
    <property type="project" value="UniProtKB-SubCell"/>
</dbReference>
<feature type="transmembrane region" description="Helical" evidence="5">
    <location>
        <begin position="163"/>
        <end position="185"/>
    </location>
</feature>
<keyword evidence="9" id="KW-1185">Reference proteome</keyword>